<proteinExistence type="predicted"/>
<keyword evidence="4" id="KW-0540">Nuclease</keyword>
<evidence type="ECO:0000259" key="10">
    <source>
        <dbReference type="Pfam" id="PF18648"/>
    </source>
</evidence>
<dbReference type="OrthoDB" id="10266325at2759"/>
<dbReference type="InterPro" id="IPR041373">
    <property type="entry name" value="RT_RNaseH"/>
</dbReference>
<evidence type="ECO:0000256" key="8">
    <source>
        <dbReference type="ARBA" id="ARBA00023128"/>
    </source>
</evidence>
<evidence type="ECO:0000256" key="3">
    <source>
        <dbReference type="ARBA" id="ARBA00022695"/>
    </source>
</evidence>
<dbReference type="PANTHER" id="PTHR37984:SF5">
    <property type="entry name" value="PROTEIN NYNRIN-LIKE"/>
    <property type="match status" value="1"/>
</dbReference>
<dbReference type="InterPro" id="IPR041018">
    <property type="entry name" value="ADPRTs_Tse2"/>
</dbReference>
<evidence type="ECO:0000259" key="9">
    <source>
        <dbReference type="Pfam" id="PF17917"/>
    </source>
</evidence>
<keyword evidence="7" id="KW-0695">RNA-directed DNA polymerase</keyword>
<dbReference type="GO" id="GO:0016787">
    <property type="term" value="F:hydrolase activity"/>
    <property type="evidence" value="ECO:0007669"/>
    <property type="project" value="UniProtKB-KW"/>
</dbReference>
<dbReference type="InterPro" id="IPR043502">
    <property type="entry name" value="DNA/RNA_pol_sf"/>
</dbReference>
<dbReference type="AlphaFoldDB" id="M1W3R4"/>
<dbReference type="GO" id="GO:0004519">
    <property type="term" value="F:endonuclease activity"/>
    <property type="evidence" value="ECO:0007669"/>
    <property type="project" value="UniProtKB-KW"/>
</dbReference>
<dbReference type="Pfam" id="PF18648">
    <property type="entry name" value="ADPRTs_Tse2"/>
    <property type="match status" value="1"/>
</dbReference>
<accession>M1W3R4</accession>
<dbReference type="GO" id="GO:0005739">
    <property type="term" value="C:mitochondrion"/>
    <property type="evidence" value="ECO:0007669"/>
    <property type="project" value="UniProtKB-SubCell"/>
</dbReference>
<protein>
    <submittedName>
        <fullName evidence="11">Uncharacterized protein</fullName>
    </submittedName>
</protein>
<evidence type="ECO:0000256" key="1">
    <source>
        <dbReference type="ARBA" id="ARBA00004173"/>
    </source>
</evidence>
<evidence type="ECO:0000313" key="12">
    <source>
        <dbReference type="Proteomes" id="UP000016801"/>
    </source>
</evidence>
<evidence type="ECO:0000256" key="7">
    <source>
        <dbReference type="ARBA" id="ARBA00022918"/>
    </source>
</evidence>
<name>M1W3R4_CLAP2</name>
<keyword evidence="8" id="KW-0496">Mitochondrion</keyword>
<evidence type="ECO:0000313" key="11">
    <source>
        <dbReference type="EMBL" id="CCE32961.1"/>
    </source>
</evidence>
<keyword evidence="5" id="KW-0255">Endonuclease</keyword>
<sequence>MLAAGLNIDLGKCAFNVMQFKYLGLVVETGAGINDDPGKVEALGAWEEPTNACSVLLPRLRQLIRGIRACRGKLRHWDAVHQTAFDRIREMIDPHLRPHPRDLTAAEINYQIHDKELLSIISTIKHFSGELRSCHKTSTILSDHRNLQYFMTSRMLSERQTRWAEELSYDNFTIEFRAGKDSEKPDFLSRRDQVMPKDASDERLSERSNGVTFYPNTFLLQEVVRQHFDYYLECKEEGKQAEKPFVFTIFKDFNRTLDEFYDKHALKETMDDWLDKHPYKDAVAEENEELWMAK</sequence>
<evidence type="ECO:0000256" key="6">
    <source>
        <dbReference type="ARBA" id="ARBA00022801"/>
    </source>
</evidence>
<organism evidence="11 12">
    <name type="scientific">Claviceps purpurea (strain 20.1)</name>
    <name type="common">Ergot fungus</name>
    <name type="synonym">Sphacelia segetum</name>
    <dbReference type="NCBI Taxonomy" id="1111077"/>
    <lineage>
        <taxon>Eukaryota</taxon>
        <taxon>Fungi</taxon>
        <taxon>Dikarya</taxon>
        <taxon>Ascomycota</taxon>
        <taxon>Pezizomycotina</taxon>
        <taxon>Sordariomycetes</taxon>
        <taxon>Hypocreomycetidae</taxon>
        <taxon>Hypocreales</taxon>
        <taxon>Clavicipitaceae</taxon>
        <taxon>Claviceps</taxon>
    </lineage>
</organism>
<comment type="subcellular location">
    <subcellularLocation>
        <location evidence="1">Mitochondrion</location>
    </subcellularLocation>
</comment>
<dbReference type="EMBL" id="CAGA01000049">
    <property type="protein sequence ID" value="CCE32961.1"/>
    <property type="molecule type" value="Genomic_DNA"/>
</dbReference>
<comment type="caution">
    <text evidence="11">The sequence shown here is derived from an EMBL/GenBank/DDBJ whole genome shotgun (WGS) entry which is preliminary data.</text>
</comment>
<dbReference type="HOGENOM" id="CLU_946663_0_0_1"/>
<reference evidence="11 12" key="1">
    <citation type="journal article" date="2013" name="PLoS Genet.">
        <title>Plant-symbiotic fungi as chemical engineers: Multi-genome analysis of the Clavicipitaceae reveals dynamics of alkaloid loci.</title>
        <authorList>
            <person name="Schardl C.L."/>
            <person name="Young C.A."/>
            <person name="Hesse U."/>
            <person name="Amyotte S.G."/>
            <person name="Andreeva K."/>
            <person name="Calie P.J."/>
            <person name="Fleetwood D.J."/>
            <person name="Haws D.C."/>
            <person name="Moore N."/>
            <person name="Oeser B."/>
            <person name="Panaccione D.G."/>
            <person name="Schweri K.K."/>
            <person name="Voisey C.R."/>
            <person name="Farman M.L."/>
            <person name="Jaromczyk J.W."/>
            <person name="Roe B.A."/>
            <person name="O'Sullivan D.M."/>
            <person name="Scott B."/>
            <person name="Tudzynski P."/>
            <person name="An Z."/>
            <person name="Arnaoudova E.G."/>
            <person name="Bullock C.T."/>
            <person name="Charlton N.D."/>
            <person name="Chen L."/>
            <person name="Cox M."/>
            <person name="Dinkins R.D."/>
            <person name="Florea S."/>
            <person name="Glenn A.E."/>
            <person name="Gordon A."/>
            <person name="Gueldener U."/>
            <person name="Harris D.R."/>
            <person name="Hollin W."/>
            <person name="Jaromczyk J."/>
            <person name="Johnson R.D."/>
            <person name="Khan A.K."/>
            <person name="Leistner E."/>
            <person name="Leuchtmann A."/>
            <person name="Li C."/>
            <person name="Liu J."/>
            <person name="Liu J."/>
            <person name="Liu M."/>
            <person name="Mace W."/>
            <person name="Machado C."/>
            <person name="Nagabhyru P."/>
            <person name="Pan J."/>
            <person name="Schmid J."/>
            <person name="Sugawara K."/>
            <person name="Steiner U."/>
            <person name="Takach J.E."/>
            <person name="Tanaka E."/>
            <person name="Webb J.S."/>
            <person name="Wilson E.V."/>
            <person name="Wiseman J.L."/>
            <person name="Yoshida R."/>
            <person name="Zeng Z."/>
        </authorList>
    </citation>
    <scope>NUCLEOTIDE SEQUENCE [LARGE SCALE GENOMIC DNA]</scope>
    <source>
        <strain evidence="11 12">20.1</strain>
    </source>
</reference>
<dbReference type="STRING" id="1111077.M1W3R4"/>
<evidence type="ECO:0000256" key="2">
    <source>
        <dbReference type="ARBA" id="ARBA00022679"/>
    </source>
</evidence>
<gene>
    <name evidence="11" type="ORF">CPUR_06883</name>
</gene>
<dbReference type="PANTHER" id="PTHR37984">
    <property type="entry name" value="PROTEIN CBG26694"/>
    <property type="match status" value="1"/>
</dbReference>
<dbReference type="Pfam" id="PF17917">
    <property type="entry name" value="RT_RNaseH"/>
    <property type="match status" value="1"/>
</dbReference>
<feature type="domain" description="Tse2 ADP-ribosyltransferase toxin" evidence="10">
    <location>
        <begin position="180"/>
        <end position="251"/>
    </location>
</feature>
<dbReference type="InterPro" id="IPR050951">
    <property type="entry name" value="Retrovirus_Pol_polyprotein"/>
</dbReference>
<keyword evidence="12" id="KW-1185">Reference proteome</keyword>
<dbReference type="eggNOG" id="KOG0017">
    <property type="taxonomic scope" value="Eukaryota"/>
</dbReference>
<dbReference type="Proteomes" id="UP000016801">
    <property type="component" value="Unassembled WGS sequence"/>
</dbReference>
<keyword evidence="3" id="KW-0548">Nucleotidyltransferase</keyword>
<feature type="domain" description="Reverse transcriptase RNase H-like" evidence="9">
    <location>
        <begin position="101"/>
        <end position="168"/>
    </location>
</feature>
<dbReference type="VEuPathDB" id="FungiDB:CPUR_06883"/>
<evidence type="ECO:0000256" key="4">
    <source>
        <dbReference type="ARBA" id="ARBA00022722"/>
    </source>
</evidence>
<dbReference type="SUPFAM" id="SSF56672">
    <property type="entry name" value="DNA/RNA polymerases"/>
    <property type="match status" value="1"/>
</dbReference>
<keyword evidence="6" id="KW-0378">Hydrolase</keyword>
<dbReference type="CDD" id="cd09274">
    <property type="entry name" value="RNase_HI_RT_Ty3"/>
    <property type="match status" value="1"/>
</dbReference>
<keyword evidence="2" id="KW-0808">Transferase</keyword>
<dbReference type="GO" id="GO:0003964">
    <property type="term" value="F:RNA-directed DNA polymerase activity"/>
    <property type="evidence" value="ECO:0007669"/>
    <property type="project" value="UniProtKB-KW"/>
</dbReference>
<evidence type="ECO:0000256" key="5">
    <source>
        <dbReference type="ARBA" id="ARBA00022759"/>
    </source>
</evidence>